<dbReference type="InterPro" id="IPR050905">
    <property type="entry name" value="Plant_NBS-LRR"/>
</dbReference>
<dbReference type="Gramene" id="TraesARI3A03G01327970.1">
    <property type="protein sequence ID" value="TraesARI3A03G01327970.1"/>
    <property type="gene ID" value="TraesARI3A03G01327970"/>
</dbReference>
<dbReference type="PANTHER" id="PTHR33463">
    <property type="entry name" value="NB-ARC DOMAIN-CONTAINING PROTEIN-RELATED"/>
    <property type="match status" value="1"/>
</dbReference>
<reference evidence="2" key="1">
    <citation type="submission" date="2018-08" db="EMBL/GenBank/DDBJ databases">
        <authorList>
            <person name="Rossello M."/>
        </authorList>
    </citation>
    <scope>NUCLEOTIDE SEQUENCE [LARGE SCALE GENOMIC DNA]</scope>
    <source>
        <strain evidence="2">cv. Chinese Spring</strain>
    </source>
</reference>
<proteinExistence type="predicted"/>
<dbReference type="Gramene" id="TraesCS3A03G0018600.1">
    <property type="protein sequence ID" value="TraesCS3A03G0018600.1.CDS"/>
    <property type="gene ID" value="TraesCS3A03G0018600"/>
</dbReference>
<evidence type="ECO:0000259" key="1">
    <source>
        <dbReference type="Pfam" id="PF23247"/>
    </source>
</evidence>
<dbReference type="SUPFAM" id="SSF52047">
    <property type="entry name" value="RNI-like"/>
    <property type="match status" value="1"/>
</dbReference>
<evidence type="ECO:0000313" key="2">
    <source>
        <dbReference type="EnsemblPlants" id="TraesCS3A02G008300.1"/>
    </source>
</evidence>
<keyword evidence="3" id="KW-1185">Reference proteome</keyword>
<reference evidence="2" key="2">
    <citation type="submission" date="2018-10" db="UniProtKB">
        <authorList>
            <consortium name="EnsemblPlants"/>
        </authorList>
    </citation>
    <scope>IDENTIFICATION</scope>
</reference>
<accession>A0A3B6EC46</accession>
<dbReference type="PANTHER" id="PTHR33463:SF206">
    <property type="entry name" value="FBD DOMAIN-CONTAINING PROTEIN"/>
    <property type="match status" value="1"/>
</dbReference>
<dbReference type="InterPro" id="IPR057135">
    <property type="entry name" value="At4g27190-like_LRR"/>
</dbReference>
<dbReference type="InterPro" id="IPR032675">
    <property type="entry name" value="LRR_dom_sf"/>
</dbReference>
<dbReference type="Pfam" id="PF23247">
    <property type="entry name" value="LRR_RPS2"/>
    <property type="match status" value="1"/>
</dbReference>
<organism evidence="2">
    <name type="scientific">Triticum aestivum</name>
    <name type="common">Wheat</name>
    <dbReference type="NCBI Taxonomy" id="4565"/>
    <lineage>
        <taxon>Eukaryota</taxon>
        <taxon>Viridiplantae</taxon>
        <taxon>Streptophyta</taxon>
        <taxon>Embryophyta</taxon>
        <taxon>Tracheophyta</taxon>
        <taxon>Spermatophyta</taxon>
        <taxon>Magnoliopsida</taxon>
        <taxon>Liliopsida</taxon>
        <taxon>Poales</taxon>
        <taxon>Poaceae</taxon>
        <taxon>BOP clade</taxon>
        <taxon>Pooideae</taxon>
        <taxon>Triticodae</taxon>
        <taxon>Triticeae</taxon>
        <taxon>Triticinae</taxon>
        <taxon>Triticum</taxon>
    </lineage>
</organism>
<dbReference type="AlphaFoldDB" id="A0A3B6EC46"/>
<sequence length="178" mass="20517">MARSILSKGSRFYPYGDTKSFQNLQHLQLRSCPSLQFLLPLWVSSFPSLETLHIIHCGNLSHIFILDEEYPEEITTRGVQFPELTTIQLHDLPNLQQICEVKMVSPALKSIKIRGCWSLRRLPSVGARGNGKKKPAIEIEKDVWDALEWDARHRPAHFEAPVHSCYYKEKLPRVSVLR</sequence>
<dbReference type="OrthoDB" id="676759at2759"/>
<feature type="domain" description="Disease resistance protein At4g27190-like leucine-rich repeats" evidence="1">
    <location>
        <begin position="18"/>
        <end position="122"/>
    </location>
</feature>
<dbReference type="Gene3D" id="3.80.10.10">
    <property type="entry name" value="Ribonuclease Inhibitor"/>
    <property type="match status" value="1"/>
</dbReference>
<dbReference type="Gramene" id="TraesNOR3A03G01327820.1">
    <property type="protein sequence ID" value="TraesNOR3A03G01327820.1"/>
    <property type="gene ID" value="TraesNOR3A03G01327820"/>
</dbReference>
<evidence type="ECO:0000313" key="3">
    <source>
        <dbReference type="Proteomes" id="UP000019116"/>
    </source>
</evidence>
<dbReference type="Gramene" id="TraesCS3A02G008300.1">
    <property type="protein sequence ID" value="TraesCS3A02G008300.1"/>
    <property type="gene ID" value="TraesCS3A02G008300"/>
</dbReference>
<dbReference type="OMA" id="WEYLRWC"/>
<name>A0A3B6EC46_WHEAT</name>
<dbReference type="Proteomes" id="UP000019116">
    <property type="component" value="Chromosome 3A"/>
</dbReference>
<protein>
    <recommendedName>
        <fullName evidence="1">Disease resistance protein At4g27190-like leucine-rich repeats domain-containing protein</fullName>
    </recommendedName>
</protein>
<dbReference type="EnsemblPlants" id="TraesCS3A02G008300.1">
    <property type="protein sequence ID" value="TraesCS3A02G008300.1"/>
    <property type="gene ID" value="TraesCS3A02G008300"/>
</dbReference>